<evidence type="ECO:0000313" key="3">
    <source>
        <dbReference type="Proteomes" id="UP000008782"/>
    </source>
</evidence>
<keyword evidence="3" id="KW-1185">Reference proteome</keyword>
<dbReference type="AlphaFoldDB" id="E3R010"/>
<dbReference type="Proteomes" id="UP000008782">
    <property type="component" value="Unassembled WGS sequence"/>
</dbReference>
<reference evidence="3" key="1">
    <citation type="journal article" date="2012" name="Nat. Genet.">
        <title>Lifestyle transitions in plant pathogenic Colletotrichum fungi deciphered by genome and transcriptome analyses.</title>
        <authorList>
            <person name="O'Connell R.J."/>
            <person name="Thon M.R."/>
            <person name="Hacquard S."/>
            <person name="Amyotte S.G."/>
            <person name="Kleemann J."/>
            <person name="Torres M.F."/>
            <person name="Damm U."/>
            <person name="Buiate E.A."/>
            <person name="Epstein L."/>
            <person name="Alkan N."/>
            <person name="Altmueller J."/>
            <person name="Alvarado-Balderrama L."/>
            <person name="Bauser C.A."/>
            <person name="Becker C."/>
            <person name="Birren B.W."/>
            <person name="Chen Z."/>
            <person name="Choi J."/>
            <person name="Crouch J.A."/>
            <person name="Duvick J.P."/>
            <person name="Farman M.A."/>
            <person name="Gan P."/>
            <person name="Heiman D."/>
            <person name="Henrissat B."/>
            <person name="Howard R.J."/>
            <person name="Kabbage M."/>
            <person name="Koch C."/>
            <person name="Kracher B."/>
            <person name="Kubo Y."/>
            <person name="Law A.D."/>
            <person name="Lebrun M.-H."/>
            <person name="Lee Y.-H."/>
            <person name="Miyara I."/>
            <person name="Moore N."/>
            <person name="Neumann U."/>
            <person name="Nordstroem K."/>
            <person name="Panaccione D.G."/>
            <person name="Panstruga R."/>
            <person name="Place M."/>
            <person name="Proctor R.H."/>
            <person name="Prusky D."/>
            <person name="Rech G."/>
            <person name="Reinhardt R."/>
            <person name="Rollins J.A."/>
            <person name="Rounsley S."/>
            <person name="Schardl C.L."/>
            <person name="Schwartz D.C."/>
            <person name="Shenoy N."/>
            <person name="Shirasu K."/>
            <person name="Sikhakolli U.R."/>
            <person name="Stueber K."/>
            <person name="Sukno S.A."/>
            <person name="Sweigard J.A."/>
            <person name="Takano Y."/>
            <person name="Takahara H."/>
            <person name="Trail F."/>
            <person name="van der Does H.C."/>
            <person name="Voll L.M."/>
            <person name="Will I."/>
            <person name="Young S."/>
            <person name="Zeng Q."/>
            <person name="Zhang J."/>
            <person name="Zhou S."/>
            <person name="Dickman M.B."/>
            <person name="Schulze-Lefert P."/>
            <person name="Ver Loren van Themaat E."/>
            <person name="Ma L.-J."/>
            <person name="Vaillancourt L.J."/>
        </authorList>
    </citation>
    <scope>NUCLEOTIDE SEQUENCE [LARGE SCALE GENOMIC DNA]</scope>
    <source>
        <strain evidence="3">M1.001 / M2 / FGSC 10212</strain>
    </source>
</reference>
<name>E3R010_COLGM</name>
<dbReference type="GeneID" id="24416963"/>
<evidence type="ECO:0000256" key="1">
    <source>
        <dbReference type="SAM" id="Phobius"/>
    </source>
</evidence>
<keyword evidence="1" id="KW-1133">Transmembrane helix</keyword>
<dbReference type="STRING" id="645133.E3R010"/>
<sequence length="198" mass="21915">MQDYAVRLPASGYRVVFTEMQQVNEFSSNAQPHFNLLRILGGWGNVNGPGLLMLRSMLAGTSTAAVIGLSAAIIGSSIWGTAALPFLVVPSIGFALGSARWYMVATREALLQLDNYPSILRLHLIANFPWKPGLGRKGVDWYTSDRFRSRWEMKSMLVAAWLTAQPALDEIRTRTEAGIVESYVRQSHVKNGDLSEDE</sequence>
<keyword evidence="1" id="KW-0472">Membrane</keyword>
<dbReference type="HOGENOM" id="CLU_122467_0_0_1"/>
<protein>
    <submittedName>
        <fullName evidence="2">Uncharacterized protein</fullName>
    </submittedName>
</protein>
<proteinExistence type="predicted"/>
<keyword evidence="1" id="KW-0812">Transmembrane</keyword>
<dbReference type="VEuPathDB" id="FungiDB:GLRG_11599"/>
<feature type="transmembrane region" description="Helical" evidence="1">
    <location>
        <begin position="84"/>
        <end position="103"/>
    </location>
</feature>
<accession>E3R010</accession>
<gene>
    <name evidence="2" type="ORF">GLRG_11599</name>
</gene>
<dbReference type="OrthoDB" id="5403641at2759"/>
<dbReference type="EMBL" id="GG697425">
    <property type="protein sequence ID" value="EFQ36454.1"/>
    <property type="molecule type" value="Genomic_DNA"/>
</dbReference>
<dbReference type="RefSeq" id="XP_008100474.1">
    <property type="nucleotide sequence ID" value="XM_008102283.1"/>
</dbReference>
<feature type="transmembrane region" description="Helical" evidence="1">
    <location>
        <begin position="57"/>
        <end position="78"/>
    </location>
</feature>
<organism evidence="3">
    <name type="scientific">Colletotrichum graminicola (strain M1.001 / M2 / FGSC 10212)</name>
    <name type="common">Maize anthracnose fungus</name>
    <name type="synonym">Glomerella graminicola</name>
    <dbReference type="NCBI Taxonomy" id="645133"/>
    <lineage>
        <taxon>Eukaryota</taxon>
        <taxon>Fungi</taxon>
        <taxon>Dikarya</taxon>
        <taxon>Ascomycota</taxon>
        <taxon>Pezizomycotina</taxon>
        <taxon>Sordariomycetes</taxon>
        <taxon>Hypocreomycetidae</taxon>
        <taxon>Glomerellales</taxon>
        <taxon>Glomerellaceae</taxon>
        <taxon>Colletotrichum</taxon>
        <taxon>Colletotrichum graminicola species complex</taxon>
    </lineage>
</organism>
<dbReference type="eggNOG" id="ENOG502SUJV">
    <property type="taxonomic scope" value="Eukaryota"/>
</dbReference>
<evidence type="ECO:0000313" key="2">
    <source>
        <dbReference type="EMBL" id="EFQ36454.1"/>
    </source>
</evidence>